<dbReference type="Proteomes" id="UP000006078">
    <property type="component" value="Unassembled WGS sequence"/>
</dbReference>
<dbReference type="PATRIC" id="fig|883169.3.peg.1605"/>
<gene>
    <name evidence="1" type="ORF">HMPREF9719_01667</name>
</gene>
<proteinExistence type="predicted"/>
<dbReference type="AlphaFoldDB" id="K0YDJ3"/>
<protein>
    <recommendedName>
        <fullName evidence="3">tRNA adenosine deaminase-associated protein</fullName>
    </recommendedName>
</protein>
<dbReference type="STRING" id="29321.AAV33_05360"/>
<name>K0YDJ3_9CORY</name>
<keyword evidence="2" id="KW-1185">Reference proteome</keyword>
<dbReference type="RefSeq" id="WP_004601557.1">
    <property type="nucleotide sequence ID" value="NZ_HF541868.1"/>
</dbReference>
<dbReference type="EMBL" id="AHAE01000078">
    <property type="protein sequence ID" value="EJZ81396.1"/>
    <property type="molecule type" value="Genomic_DNA"/>
</dbReference>
<dbReference type="HOGENOM" id="CLU_112027_1_0_11"/>
<evidence type="ECO:0000313" key="2">
    <source>
        <dbReference type="Proteomes" id="UP000006078"/>
    </source>
</evidence>
<sequence>MERSWNSPGPEGGFSFAVTAAYVDGAWQVSRFEDDFSDPATAERAARRSPGAAFALLCVDDDYFVLVRPTPKGVNYVLSDAVAAVEDDFAAQILDELGVDVPDLEGEDLIEAEAWAEGDLDILADFGLSEQVLEVIAEDEDSWASEQLVRLAEEIGLDEELLNAVPGLDGLHDDD</sequence>
<dbReference type="OrthoDB" id="5189541at2"/>
<accession>K0YDJ3</accession>
<evidence type="ECO:0008006" key="3">
    <source>
        <dbReference type="Google" id="ProtNLM"/>
    </source>
</evidence>
<dbReference type="eggNOG" id="ENOG5032FSI">
    <property type="taxonomic scope" value="Bacteria"/>
</dbReference>
<reference evidence="1 2" key="1">
    <citation type="submission" date="2012-08" db="EMBL/GenBank/DDBJ databases">
        <title>The Genome Sequence of Turicella otitidis ATCC 51513.</title>
        <authorList>
            <consortium name="The Broad Institute Genome Sequencing Platform"/>
            <person name="Earl A."/>
            <person name="Ward D."/>
            <person name="Feldgarden M."/>
            <person name="Gevers D."/>
            <person name="Huys G."/>
            <person name="Walker B."/>
            <person name="Young S.K."/>
            <person name="Zeng Q."/>
            <person name="Gargeya S."/>
            <person name="Fitzgerald M."/>
            <person name="Haas B."/>
            <person name="Abouelleil A."/>
            <person name="Alvarado L."/>
            <person name="Arachchi H.M."/>
            <person name="Berlin A.M."/>
            <person name="Chapman S.B."/>
            <person name="Goldberg J."/>
            <person name="Griggs A."/>
            <person name="Gujja S."/>
            <person name="Hansen M."/>
            <person name="Howarth C."/>
            <person name="Imamovic A."/>
            <person name="Larimer J."/>
            <person name="McCowen C."/>
            <person name="Montmayeur A."/>
            <person name="Murphy C."/>
            <person name="Neiman D."/>
            <person name="Pearson M."/>
            <person name="Priest M."/>
            <person name="Roberts A."/>
            <person name="Saif S."/>
            <person name="Shea T."/>
            <person name="Sisk P."/>
            <person name="Sykes S."/>
            <person name="Wortman J."/>
            <person name="Nusbaum C."/>
            <person name="Birren B."/>
        </authorList>
    </citation>
    <scope>NUCLEOTIDE SEQUENCE [LARGE SCALE GENOMIC DNA]</scope>
    <source>
        <strain evidence="1 2">ATCC 51513</strain>
    </source>
</reference>
<evidence type="ECO:0000313" key="1">
    <source>
        <dbReference type="EMBL" id="EJZ81396.1"/>
    </source>
</evidence>
<comment type="caution">
    <text evidence="1">The sequence shown here is derived from an EMBL/GenBank/DDBJ whole genome shotgun (WGS) entry which is preliminary data.</text>
</comment>
<organism evidence="1 2">
    <name type="scientific">Corynebacterium otitidis ATCC 51513</name>
    <dbReference type="NCBI Taxonomy" id="883169"/>
    <lineage>
        <taxon>Bacteria</taxon>
        <taxon>Bacillati</taxon>
        <taxon>Actinomycetota</taxon>
        <taxon>Actinomycetes</taxon>
        <taxon>Mycobacteriales</taxon>
        <taxon>Corynebacteriaceae</taxon>
        <taxon>Corynebacterium</taxon>
    </lineage>
</organism>
<dbReference type="InterPro" id="IPR023869">
    <property type="entry name" value="tRNA_Adeno_NH3ase_assoc_put"/>
</dbReference>
<dbReference type="NCBIfam" id="TIGR03941">
    <property type="entry name" value="tRNA_deam_assoc"/>
    <property type="match status" value="1"/>
</dbReference>